<gene>
    <name evidence="7" type="ORF">A2936_00785</name>
</gene>
<feature type="transmembrane region" description="Helical" evidence="5">
    <location>
        <begin position="183"/>
        <end position="204"/>
    </location>
</feature>
<feature type="transmembrane region" description="Helical" evidence="5">
    <location>
        <begin position="40"/>
        <end position="61"/>
    </location>
</feature>
<feature type="transmembrane region" description="Helical" evidence="5">
    <location>
        <begin position="111"/>
        <end position="134"/>
    </location>
</feature>
<dbReference type="PANTHER" id="PTHR37422">
    <property type="entry name" value="TEICHURONIC ACID BIOSYNTHESIS PROTEIN TUAE"/>
    <property type="match status" value="1"/>
</dbReference>
<protein>
    <recommendedName>
        <fullName evidence="6">O-antigen ligase-related domain-containing protein</fullName>
    </recommendedName>
</protein>
<feature type="transmembrane region" description="Helical" evidence="5">
    <location>
        <begin position="216"/>
        <end position="235"/>
    </location>
</feature>
<evidence type="ECO:0000313" key="8">
    <source>
        <dbReference type="Proteomes" id="UP000176846"/>
    </source>
</evidence>
<feature type="transmembrane region" description="Helical" evidence="5">
    <location>
        <begin position="353"/>
        <end position="376"/>
    </location>
</feature>
<dbReference type="InterPro" id="IPR007016">
    <property type="entry name" value="O-antigen_ligase-rel_domated"/>
</dbReference>
<proteinExistence type="predicted"/>
<dbReference type="PANTHER" id="PTHR37422:SF13">
    <property type="entry name" value="LIPOPOLYSACCHARIDE BIOSYNTHESIS PROTEIN PA4999-RELATED"/>
    <property type="match status" value="1"/>
</dbReference>
<evidence type="ECO:0000256" key="3">
    <source>
        <dbReference type="ARBA" id="ARBA00022989"/>
    </source>
</evidence>
<feature type="transmembrane region" description="Helical" evidence="5">
    <location>
        <begin position="416"/>
        <end position="436"/>
    </location>
</feature>
<evidence type="ECO:0000256" key="5">
    <source>
        <dbReference type="SAM" id="Phobius"/>
    </source>
</evidence>
<evidence type="ECO:0000259" key="6">
    <source>
        <dbReference type="Pfam" id="PF04932"/>
    </source>
</evidence>
<feature type="transmembrane region" description="Helical" evidence="5">
    <location>
        <begin position="241"/>
        <end position="257"/>
    </location>
</feature>
<reference evidence="7 8" key="1">
    <citation type="journal article" date="2016" name="Nat. Commun.">
        <title>Thousands of microbial genomes shed light on interconnected biogeochemical processes in an aquifer system.</title>
        <authorList>
            <person name="Anantharaman K."/>
            <person name="Brown C.T."/>
            <person name="Hug L.A."/>
            <person name="Sharon I."/>
            <person name="Castelle C.J."/>
            <person name="Probst A.J."/>
            <person name="Thomas B.C."/>
            <person name="Singh A."/>
            <person name="Wilkins M.J."/>
            <person name="Karaoz U."/>
            <person name="Brodie E.L."/>
            <person name="Williams K.H."/>
            <person name="Hubbard S.S."/>
            <person name="Banfield J.F."/>
        </authorList>
    </citation>
    <scope>NUCLEOTIDE SEQUENCE [LARGE SCALE GENOMIC DNA]</scope>
</reference>
<feature type="transmembrane region" description="Helical" evidence="5">
    <location>
        <begin position="388"/>
        <end position="410"/>
    </location>
</feature>
<dbReference type="InterPro" id="IPR051533">
    <property type="entry name" value="WaaL-like"/>
</dbReference>
<evidence type="ECO:0000256" key="2">
    <source>
        <dbReference type="ARBA" id="ARBA00022692"/>
    </source>
</evidence>
<dbReference type="Pfam" id="PF04932">
    <property type="entry name" value="Wzy_C"/>
    <property type="match status" value="1"/>
</dbReference>
<comment type="caution">
    <text evidence="7">The sequence shown here is derived from an EMBL/GenBank/DDBJ whole genome shotgun (WGS) entry which is preliminary data.</text>
</comment>
<keyword evidence="2 5" id="KW-0812">Transmembrane</keyword>
<feature type="transmembrane region" description="Helical" evidence="5">
    <location>
        <begin position="141"/>
        <end position="163"/>
    </location>
</feature>
<evidence type="ECO:0000256" key="1">
    <source>
        <dbReference type="ARBA" id="ARBA00004141"/>
    </source>
</evidence>
<feature type="domain" description="O-antigen ligase-related" evidence="6">
    <location>
        <begin position="225"/>
        <end position="370"/>
    </location>
</feature>
<dbReference type="AlphaFoldDB" id="A0A1F7US49"/>
<comment type="subcellular location">
    <subcellularLocation>
        <location evidence="1">Membrane</location>
        <topology evidence="1">Multi-pass membrane protein</topology>
    </subcellularLocation>
</comment>
<name>A0A1F7US49_9BACT</name>
<keyword evidence="4 5" id="KW-0472">Membrane</keyword>
<dbReference type="EMBL" id="MGEK01000033">
    <property type="protein sequence ID" value="OGL81121.1"/>
    <property type="molecule type" value="Genomic_DNA"/>
</dbReference>
<feature type="transmembrane region" description="Helical" evidence="5">
    <location>
        <begin position="85"/>
        <end position="105"/>
    </location>
</feature>
<dbReference type="GO" id="GO:0016020">
    <property type="term" value="C:membrane"/>
    <property type="evidence" value="ECO:0007669"/>
    <property type="project" value="UniProtKB-SubCell"/>
</dbReference>
<evidence type="ECO:0000256" key="4">
    <source>
        <dbReference type="ARBA" id="ARBA00023136"/>
    </source>
</evidence>
<accession>A0A1F7US49</accession>
<dbReference type="Proteomes" id="UP000176846">
    <property type="component" value="Unassembled WGS sequence"/>
</dbReference>
<sequence length="438" mass="49310">MIILAVIYFLLFVALAYRSDKLALALLAALLPTYGLRFSVAGVPTTFLEVSIWAIAIVWFYKQWRSHGFPRWPSLIEAQSDKNPFAPYLWLILLWIFVATLSAAISPNPVAALGIWKAYFVDPLLVFVLVVSIFRGTKESWWLIYSLGATVVAIGSLAWYQKFTGLWLPEPWATELPLRVTSWYSYPNAVGLFVGPILTAYLVWLMRDIKREPPHLFSHLWKLLVVILGTGAIIFSLTKGAWVGVVVGAVVGALFVWQNYWRKIILGGMLLAAVLLIFMPTARGALWEQFTFQSASGKMRLVVWEETISLLKDHPIQGAGLAGYQMALAPYHQEWRKDISSYKLEIFLYPHNIILNFWVELGLAGLIIFIWLLLVFGKTVWKNRADPMAQLSAAAMVALLVHGLVDVPYFKNDLAVLFWVIMALPLLVSVSSSSVFSD</sequence>
<feature type="transmembrane region" description="Helical" evidence="5">
    <location>
        <begin position="264"/>
        <end position="282"/>
    </location>
</feature>
<keyword evidence="3 5" id="KW-1133">Transmembrane helix</keyword>
<evidence type="ECO:0000313" key="7">
    <source>
        <dbReference type="EMBL" id="OGL81121.1"/>
    </source>
</evidence>
<organism evidence="7 8">
    <name type="scientific">Candidatus Uhrbacteria bacterium RIFCSPLOWO2_01_FULL_47_25</name>
    <dbReference type="NCBI Taxonomy" id="1802402"/>
    <lineage>
        <taxon>Bacteria</taxon>
        <taxon>Candidatus Uhriibacteriota</taxon>
    </lineage>
</organism>